<dbReference type="SUPFAM" id="SSF143631">
    <property type="entry name" value="ApbE-like"/>
    <property type="match status" value="1"/>
</dbReference>
<proteinExistence type="predicted"/>
<dbReference type="EC" id="2.7.1.180" evidence="2"/>
<dbReference type="InterPro" id="IPR003374">
    <property type="entry name" value="ApbE-like_sf"/>
</dbReference>
<evidence type="ECO:0000256" key="5">
    <source>
        <dbReference type="ARBA" id="ARBA00022679"/>
    </source>
</evidence>
<keyword evidence="8" id="KW-0460">Magnesium</keyword>
<evidence type="ECO:0000256" key="1">
    <source>
        <dbReference type="ARBA" id="ARBA00001946"/>
    </source>
</evidence>
<evidence type="ECO:0000313" key="12">
    <source>
        <dbReference type="Proteomes" id="UP001291912"/>
    </source>
</evidence>
<dbReference type="EMBL" id="JAWJYN010000002">
    <property type="protein sequence ID" value="MDZ8161810.1"/>
    <property type="molecule type" value="Genomic_DNA"/>
</dbReference>
<keyword evidence="4" id="KW-0285">Flavoprotein</keyword>
<dbReference type="RefSeq" id="WP_194424334.1">
    <property type="nucleotide sequence ID" value="NZ_BAAAPT010000002.1"/>
</dbReference>
<evidence type="ECO:0000256" key="10">
    <source>
        <dbReference type="ARBA" id="ARBA00048540"/>
    </source>
</evidence>
<name>A0ABU5N6W1_9MICO</name>
<evidence type="ECO:0000256" key="8">
    <source>
        <dbReference type="ARBA" id="ARBA00022842"/>
    </source>
</evidence>
<dbReference type="PANTHER" id="PTHR30040">
    <property type="entry name" value="THIAMINE BIOSYNTHESIS LIPOPROTEIN APBE"/>
    <property type="match status" value="1"/>
</dbReference>
<keyword evidence="5 11" id="KW-0808">Transferase</keyword>
<evidence type="ECO:0000256" key="6">
    <source>
        <dbReference type="ARBA" id="ARBA00022723"/>
    </source>
</evidence>
<accession>A0ABU5N6W1</accession>
<comment type="catalytic activity">
    <reaction evidence="10">
        <text>L-threonyl-[protein] + FAD = FMN-L-threonyl-[protein] + AMP + H(+)</text>
        <dbReference type="Rhea" id="RHEA:36847"/>
        <dbReference type="Rhea" id="RHEA-COMP:11060"/>
        <dbReference type="Rhea" id="RHEA-COMP:11061"/>
        <dbReference type="ChEBI" id="CHEBI:15378"/>
        <dbReference type="ChEBI" id="CHEBI:30013"/>
        <dbReference type="ChEBI" id="CHEBI:57692"/>
        <dbReference type="ChEBI" id="CHEBI:74257"/>
        <dbReference type="ChEBI" id="CHEBI:456215"/>
        <dbReference type="EC" id="2.7.1.180"/>
    </reaction>
</comment>
<keyword evidence="6" id="KW-0479">Metal-binding</keyword>
<dbReference type="PANTHER" id="PTHR30040:SF2">
    <property type="entry name" value="FAD:PROTEIN FMN TRANSFERASE"/>
    <property type="match status" value="1"/>
</dbReference>
<evidence type="ECO:0000313" key="11">
    <source>
        <dbReference type="EMBL" id="MDZ8161810.1"/>
    </source>
</evidence>
<dbReference type="Pfam" id="PF02424">
    <property type="entry name" value="ApbE"/>
    <property type="match status" value="1"/>
</dbReference>
<sequence length="289" mass="30492">MSASTPRAVWGFDAIGVPWRIETGEETDAASRDLIGTIVADFDRSWSRFRPDSTVSRLAAGAGALPAPSDASAMLDALAAAADATSDAVTPLAGDALAAIGYDAALTLRPGPARPAERWRGVLSWTPERIGLARPAVIDVGALGKGRLVDLVFDALADRPGPLTVDASGDLRTRGAVERVGLEHPHDAHRVIGVWEIQDAALCASATNRRAWGNGLHHVIDGRTGRPVQTIVATWAVADDAMHADAVATALFFEGGPRLAWEWGVEWVRMTSDGRAEYSPGCTAQLFTS</sequence>
<comment type="cofactor">
    <cofactor evidence="1">
        <name>Mg(2+)</name>
        <dbReference type="ChEBI" id="CHEBI:18420"/>
    </cofactor>
</comment>
<protein>
    <recommendedName>
        <fullName evidence="3">FAD:protein FMN transferase</fullName>
        <ecNumber evidence="2">2.7.1.180</ecNumber>
    </recommendedName>
    <alternativeName>
        <fullName evidence="9">Flavin transferase</fullName>
    </alternativeName>
</protein>
<comment type="caution">
    <text evidence="11">The sequence shown here is derived from an EMBL/GenBank/DDBJ whole genome shotgun (WGS) entry which is preliminary data.</text>
</comment>
<keyword evidence="7" id="KW-0274">FAD</keyword>
<dbReference type="Gene3D" id="3.10.520.10">
    <property type="entry name" value="ApbE-like domains"/>
    <property type="match status" value="1"/>
</dbReference>
<evidence type="ECO:0000256" key="4">
    <source>
        <dbReference type="ARBA" id="ARBA00022630"/>
    </source>
</evidence>
<gene>
    <name evidence="11" type="ORF">R2Q92_08140</name>
</gene>
<evidence type="ECO:0000256" key="2">
    <source>
        <dbReference type="ARBA" id="ARBA00011955"/>
    </source>
</evidence>
<keyword evidence="12" id="KW-1185">Reference proteome</keyword>
<evidence type="ECO:0000256" key="7">
    <source>
        <dbReference type="ARBA" id="ARBA00022827"/>
    </source>
</evidence>
<dbReference type="InterPro" id="IPR024932">
    <property type="entry name" value="ApbE"/>
</dbReference>
<dbReference type="Proteomes" id="UP001291912">
    <property type="component" value="Unassembled WGS sequence"/>
</dbReference>
<dbReference type="GO" id="GO:0016740">
    <property type="term" value="F:transferase activity"/>
    <property type="evidence" value="ECO:0007669"/>
    <property type="project" value="UniProtKB-KW"/>
</dbReference>
<evidence type="ECO:0000256" key="3">
    <source>
        <dbReference type="ARBA" id="ARBA00016337"/>
    </source>
</evidence>
<evidence type="ECO:0000256" key="9">
    <source>
        <dbReference type="ARBA" id="ARBA00031306"/>
    </source>
</evidence>
<organism evidence="11 12">
    <name type="scientific">Microbacterium aquimaris</name>
    <dbReference type="NCBI Taxonomy" id="459816"/>
    <lineage>
        <taxon>Bacteria</taxon>
        <taxon>Bacillati</taxon>
        <taxon>Actinomycetota</taxon>
        <taxon>Actinomycetes</taxon>
        <taxon>Micrococcales</taxon>
        <taxon>Microbacteriaceae</taxon>
        <taxon>Microbacterium</taxon>
    </lineage>
</organism>
<reference evidence="11 12" key="1">
    <citation type="submission" date="2023-10" db="EMBL/GenBank/DDBJ databases">
        <title>Microbacterium xanthum sp. nov., isolated from seaweed.</title>
        <authorList>
            <person name="Lee S.D."/>
        </authorList>
    </citation>
    <scope>NUCLEOTIDE SEQUENCE [LARGE SCALE GENOMIC DNA]</scope>
    <source>
        <strain evidence="11 12">KCTC 19124</strain>
    </source>
</reference>